<feature type="transmembrane region" description="Helical" evidence="1">
    <location>
        <begin position="32"/>
        <end position="49"/>
    </location>
</feature>
<keyword evidence="1" id="KW-0812">Transmembrane</keyword>
<reference evidence="2 3" key="1">
    <citation type="submission" date="2019-02" db="EMBL/GenBank/DDBJ databases">
        <title>Genomic Encyclopedia of Type Strains, Phase IV (KMG-IV): sequencing the most valuable type-strain genomes for metagenomic binning, comparative biology and taxonomic classification.</title>
        <authorList>
            <person name="Goeker M."/>
        </authorList>
    </citation>
    <scope>NUCLEOTIDE SEQUENCE [LARGE SCALE GENOMIC DNA]</scope>
    <source>
        <strain evidence="2 3">DSM 21223</strain>
    </source>
</reference>
<dbReference type="InterPro" id="IPR007563">
    <property type="entry name" value="DUF554"/>
</dbReference>
<keyword evidence="3" id="KW-1185">Reference proteome</keyword>
<keyword evidence="1" id="KW-0472">Membrane</keyword>
<evidence type="ECO:0008006" key="4">
    <source>
        <dbReference type="Google" id="ProtNLM"/>
    </source>
</evidence>
<feature type="transmembrane region" description="Helical" evidence="1">
    <location>
        <begin position="105"/>
        <end position="124"/>
    </location>
</feature>
<accession>A0ABY0IS50</accession>
<feature type="transmembrane region" description="Helical" evidence="1">
    <location>
        <begin position="160"/>
        <end position="184"/>
    </location>
</feature>
<sequence>MLGPLANSAALILGGLGGAVLGRRLPRRVRETLPLTFGIIAAAIGTTLMNKVHALPAVALALILGSLAGELAHLERGLEKAIGWAQRQAERLMPGEKGNPRVEGFVGKFVTLLVLFCASGMGIFGATQEGMTGDAHILLAKSILDLFTALIFAAELGPAVALICLPQLLVQGALFLGAGLLVPLATPEMLADFSACGGVIMMATGLRICGIKFFPIVNMLPALFLAMPCSLLWARCFG</sequence>
<comment type="caution">
    <text evidence="2">The sequence shown here is derived from an EMBL/GenBank/DDBJ whole genome shotgun (WGS) entry which is preliminary data.</text>
</comment>
<dbReference type="EMBL" id="SHKM01000001">
    <property type="protein sequence ID" value="RZT89318.1"/>
    <property type="molecule type" value="Genomic_DNA"/>
</dbReference>
<feature type="transmembrane region" description="Helical" evidence="1">
    <location>
        <begin position="216"/>
        <end position="234"/>
    </location>
</feature>
<evidence type="ECO:0000313" key="2">
    <source>
        <dbReference type="EMBL" id="RZT89318.1"/>
    </source>
</evidence>
<organism evidence="2 3">
    <name type="scientific">Azospira oryzae</name>
    <dbReference type="NCBI Taxonomy" id="146939"/>
    <lineage>
        <taxon>Bacteria</taxon>
        <taxon>Pseudomonadati</taxon>
        <taxon>Pseudomonadota</taxon>
        <taxon>Betaproteobacteria</taxon>
        <taxon>Rhodocyclales</taxon>
        <taxon>Rhodocyclaceae</taxon>
        <taxon>Azospira</taxon>
    </lineage>
</organism>
<protein>
    <recommendedName>
        <fullName evidence="4">DUF554 domain-containing protein</fullName>
    </recommendedName>
</protein>
<gene>
    <name evidence="2" type="ORF">EV678_0099</name>
</gene>
<evidence type="ECO:0000256" key="1">
    <source>
        <dbReference type="SAM" id="Phobius"/>
    </source>
</evidence>
<dbReference type="Proteomes" id="UP000292136">
    <property type="component" value="Unassembled WGS sequence"/>
</dbReference>
<feature type="transmembrane region" description="Helical" evidence="1">
    <location>
        <begin position="6"/>
        <end position="25"/>
    </location>
</feature>
<proteinExistence type="predicted"/>
<keyword evidence="1" id="KW-1133">Transmembrane helix</keyword>
<name>A0ABY0IS50_9RHOO</name>
<dbReference type="Pfam" id="PF04474">
    <property type="entry name" value="DUF554"/>
    <property type="match status" value="1"/>
</dbReference>
<dbReference type="PANTHER" id="PTHR36111:SF2">
    <property type="entry name" value="INNER MEMBRANE PROTEIN"/>
    <property type="match status" value="1"/>
</dbReference>
<evidence type="ECO:0000313" key="3">
    <source>
        <dbReference type="Proteomes" id="UP000292136"/>
    </source>
</evidence>
<dbReference type="PANTHER" id="PTHR36111">
    <property type="entry name" value="INNER MEMBRANE PROTEIN-RELATED"/>
    <property type="match status" value="1"/>
</dbReference>
<dbReference type="RefSeq" id="WP_014236979.1">
    <property type="nucleotide sequence ID" value="NZ_SHKM01000001.1"/>
</dbReference>
<feature type="transmembrane region" description="Helical" evidence="1">
    <location>
        <begin position="55"/>
        <end position="74"/>
    </location>
</feature>